<sequence length="116" mass="12620">MDTAQPASKNMGEVALVANNTLQDNGEVVLVVNEHLGTLGQAENEDIVSVTDKLLIQKFPCITEYTKHGYNGICLLKDPLMKADYFQGPVTSEASSIHGENYIVQSVLTEYTESDG</sequence>
<proteinExistence type="predicted"/>
<dbReference type="Proteomes" id="UP000050525">
    <property type="component" value="Unassembled WGS sequence"/>
</dbReference>
<dbReference type="AlphaFoldDB" id="A0A151MHT4"/>
<evidence type="ECO:0000313" key="1">
    <source>
        <dbReference type="EMBL" id="KYO24049.1"/>
    </source>
</evidence>
<comment type="caution">
    <text evidence="1">The sequence shown here is derived from an EMBL/GenBank/DDBJ whole genome shotgun (WGS) entry which is preliminary data.</text>
</comment>
<reference evidence="1 2" key="1">
    <citation type="journal article" date="2012" name="Genome Biol.">
        <title>Sequencing three crocodilian genomes to illuminate the evolution of archosaurs and amniotes.</title>
        <authorList>
            <person name="St John J.A."/>
            <person name="Braun E.L."/>
            <person name="Isberg S.R."/>
            <person name="Miles L.G."/>
            <person name="Chong A.Y."/>
            <person name="Gongora J."/>
            <person name="Dalzell P."/>
            <person name="Moran C."/>
            <person name="Bed'hom B."/>
            <person name="Abzhanov A."/>
            <person name="Burgess S.C."/>
            <person name="Cooksey A.M."/>
            <person name="Castoe T.A."/>
            <person name="Crawford N.G."/>
            <person name="Densmore L.D."/>
            <person name="Drew J.C."/>
            <person name="Edwards S.V."/>
            <person name="Faircloth B.C."/>
            <person name="Fujita M.K."/>
            <person name="Greenwold M.J."/>
            <person name="Hoffmann F.G."/>
            <person name="Howard J.M."/>
            <person name="Iguchi T."/>
            <person name="Janes D.E."/>
            <person name="Khan S.Y."/>
            <person name="Kohno S."/>
            <person name="de Koning A.J."/>
            <person name="Lance S.L."/>
            <person name="McCarthy F.M."/>
            <person name="McCormack J.E."/>
            <person name="Merchant M.E."/>
            <person name="Peterson D.G."/>
            <person name="Pollock D.D."/>
            <person name="Pourmand N."/>
            <person name="Raney B.J."/>
            <person name="Roessler K.A."/>
            <person name="Sanford J.R."/>
            <person name="Sawyer R.H."/>
            <person name="Schmidt C.J."/>
            <person name="Triplett E.W."/>
            <person name="Tuberville T.D."/>
            <person name="Venegas-Anaya M."/>
            <person name="Howard J.T."/>
            <person name="Jarvis E.D."/>
            <person name="Guillette L.J.Jr."/>
            <person name="Glenn T.C."/>
            <person name="Green R.E."/>
            <person name="Ray D.A."/>
        </authorList>
    </citation>
    <scope>NUCLEOTIDE SEQUENCE [LARGE SCALE GENOMIC DNA]</scope>
    <source>
        <strain evidence="1">KSC_2009_1</strain>
    </source>
</reference>
<name>A0A151MHT4_ALLMI</name>
<protein>
    <submittedName>
        <fullName evidence="1">Uncharacterized protein</fullName>
    </submittedName>
</protein>
<organism evidence="1 2">
    <name type="scientific">Alligator mississippiensis</name>
    <name type="common">American alligator</name>
    <dbReference type="NCBI Taxonomy" id="8496"/>
    <lineage>
        <taxon>Eukaryota</taxon>
        <taxon>Metazoa</taxon>
        <taxon>Chordata</taxon>
        <taxon>Craniata</taxon>
        <taxon>Vertebrata</taxon>
        <taxon>Euteleostomi</taxon>
        <taxon>Archelosauria</taxon>
        <taxon>Archosauria</taxon>
        <taxon>Crocodylia</taxon>
        <taxon>Alligatoridae</taxon>
        <taxon>Alligatorinae</taxon>
        <taxon>Alligator</taxon>
    </lineage>
</organism>
<keyword evidence="2" id="KW-1185">Reference proteome</keyword>
<accession>A0A151MHT4</accession>
<dbReference type="EMBL" id="AKHW03006155">
    <property type="protein sequence ID" value="KYO24049.1"/>
    <property type="molecule type" value="Genomic_DNA"/>
</dbReference>
<gene>
    <name evidence="1" type="ORF">Y1Q_0004632</name>
</gene>
<evidence type="ECO:0000313" key="2">
    <source>
        <dbReference type="Proteomes" id="UP000050525"/>
    </source>
</evidence>